<comment type="catalytic activity">
    <reaction evidence="1">
        <text>ATP + protein L-histidine = ADP + protein N-phospho-L-histidine.</text>
        <dbReference type="EC" id="2.7.13.3"/>
    </reaction>
</comment>
<accession>A0ABW4VJ81</accession>
<keyword evidence="15" id="KW-0547">Nucleotide-binding</keyword>
<dbReference type="SMART" id="SM00388">
    <property type="entry name" value="HisKA"/>
    <property type="match status" value="1"/>
</dbReference>
<dbReference type="PRINTS" id="PR00344">
    <property type="entry name" value="BCTRLSENSOR"/>
</dbReference>
<dbReference type="GO" id="GO:0005524">
    <property type="term" value="F:ATP binding"/>
    <property type="evidence" value="ECO:0007669"/>
    <property type="project" value="UniProtKB-KW"/>
</dbReference>
<dbReference type="PROSITE" id="PS50112">
    <property type="entry name" value="PAS"/>
    <property type="match status" value="1"/>
</dbReference>
<dbReference type="Proteomes" id="UP001597361">
    <property type="component" value="Unassembled WGS sequence"/>
</dbReference>
<feature type="domain" description="CHASE" evidence="14">
    <location>
        <begin position="109"/>
        <end position="195"/>
    </location>
</feature>
<reference evidence="16" key="1">
    <citation type="journal article" date="2019" name="Int. J. Syst. Evol. Microbiol.">
        <title>The Global Catalogue of Microorganisms (GCM) 10K type strain sequencing project: providing services to taxonomists for standard genome sequencing and annotation.</title>
        <authorList>
            <consortium name="The Broad Institute Genomics Platform"/>
            <consortium name="The Broad Institute Genome Sequencing Center for Infectious Disease"/>
            <person name="Wu L."/>
            <person name="Ma J."/>
        </authorList>
    </citation>
    <scope>NUCLEOTIDE SEQUENCE [LARGE SCALE GENOMIC DNA]</scope>
    <source>
        <strain evidence="16">CGMCC 1.15180</strain>
    </source>
</reference>
<dbReference type="InterPro" id="IPR000014">
    <property type="entry name" value="PAS"/>
</dbReference>
<dbReference type="SMART" id="SM00086">
    <property type="entry name" value="PAC"/>
    <property type="match status" value="1"/>
</dbReference>
<dbReference type="SMART" id="SM01079">
    <property type="entry name" value="CHASE"/>
    <property type="match status" value="1"/>
</dbReference>
<evidence type="ECO:0000256" key="10">
    <source>
        <dbReference type="SAM" id="Phobius"/>
    </source>
</evidence>
<keyword evidence="8 10" id="KW-1133">Transmembrane helix</keyword>
<feature type="domain" description="Histidine kinase" evidence="11">
    <location>
        <begin position="448"/>
        <end position="662"/>
    </location>
</feature>
<dbReference type="Pfam" id="PF03924">
    <property type="entry name" value="CHASE"/>
    <property type="match status" value="1"/>
</dbReference>
<evidence type="ECO:0000256" key="9">
    <source>
        <dbReference type="ARBA" id="ARBA00023136"/>
    </source>
</evidence>
<dbReference type="PROSITE" id="PS50839">
    <property type="entry name" value="CHASE"/>
    <property type="match status" value="1"/>
</dbReference>
<evidence type="ECO:0000259" key="14">
    <source>
        <dbReference type="PROSITE" id="PS50839"/>
    </source>
</evidence>
<comment type="caution">
    <text evidence="15">The sequence shown here is derived from an EMBL/GenBank/DDBJ whole genome shotgun (WGS) entry which is preliminary data.</text>
</comment>
<evidence type="ECO:0000259" key="12">
    <source>
        <dbReference type="PROSITE" id="PS50112"/>
    </source>
</evidence>
<dbReference type="InterPro" id="IPR036097">
    <property type="entry name" value="HisK_dim/P_sf"/>
</dbReference>
<dbReference type="InterPro" id="IPR000700">
    <property type="entry name" value="PAS-assoc_C"/>
</dbReference>
<dbReference type="Gene3D" id="3.30.450.20">
    <property type="entry name" value="PAS domain"/>
    <property type="match status" value="1"/>
</dbReference>
<evidence type="ECO:0000256" key="5">
    <source>
        <dbReference type="ARBA" id="ARBA00022679"/>
    </source>
</evidence>
<keyword evidence="9 10" id="KW-0472">Membrane</keyword>
<feature type="transmembrane region" description="Helical" evidence="10">
    <location>
        <begin position="253"/>
        <end position="274"/>
    </location>
</feature>
<dbReference type="CDD" id="cd00130">
    <property type="entry name" value="PAS"/>
    <property type="match status" value="1"/>
</dbReference>
<sequence>MPQKKESLFLKYPVISGTLVFILITGLQYFTVKDYDLKLNKESQRVNDQLNLIQKQISDALSNSISTTRVIEYIENTYGIDNDFDIIAAELINENTFIDAIQLVEGGTIKFTYPLEGNQSVIGYNILDNPETREEALLAIERKQLYFAGPMTLKQGGIGVVGRNPIFKNGEFWGFSAVIIKFDAILEIADIKLSEQNPFHIQISKINLTDKKEVFFLPLPAKPLTGYKNETILKEGDWKLSVQLKESTALKEVMPFLILRIVLSAFLGVLAYYLTKMPSILQKQLDLKTSELKESNTRFELAAKATSEAIWDLEVKTGNVYRSDNFEKLFGYTVDKNNSTIEFWINHVHPDDRVRVENEFAEVRKSMEEYWECEFRFKKKNGDYAYVLDKGLIIRDQIGNPTRMIGATKDITKRKISENELIQVSMQLAERARELEISNTELEQFAYCASHDLQEPLRMITGFLNQLEVKYNHVLDEKGQKYIFYATDGAKRMRQIILNLLEYSRIGNYDEKVEDIQIDQVLKNIVILYRRIIKEKNAKIHWSEMPTIRIEKTPAHQIFQNLISNALKYHKTEESPEVNIGYIEDRDNWIFSISDNGIGIEPDYLDKIFILFQKLHPKDQYDGSGMGLSICKKILEKYDGKIWVESKYGEGSTFFFSLPKKN</sequence>
<dbReference type="EC" id="2.7.13.3" evidence="3"/>
<dbReference type="CDD" id="cd00082">
    <property type="entry name" value="HisKA"/>
    <property type="match status" value="1"/>
</dbReference>
<dbReference type="PANTHER" id="PTHR43304:SF1">
    <property type="entry name" value="PAC DOMAIN-CONTAINING PROTEIN"/>
    <property type="match status" value="1"/>
</dbReference>
<dbReference type="InterPro" id="IPR052162">
    <property type="entry name" value="Sensor_kinase/Photoreceptor"/>
</dbReference>
<feature type="domain" description="PAC" evidence="13">
    <location>
        <begin position="371"/>
        <end position="423"/>
    </location>
</feature>
<dbReference type="InterPro" id="IPR003661">
    <property type="entry name" value="HisK_dim/P_dom"/>
</dbReference>
<evidence type="ECO:0000313" key="15">
    <source>
        <dbReference type="EMBL" id="MFD2033746.1"/>
    </source>
</evidence>
<dbReference type="InterPro" id="IPR036890">
    <property type="entry name" value="HATPase_C_sf"/>
</dbReference>
<dbReference type="InterPro" id="IPR003594">
    <property type="entry name" value="HATPase_dom"/>
</dbReference>
<evidence type="ECO:0000256" key="1">
    <source>
        <dbReference type="ARBA" id="ARBA00000085"/>
    </source>
</evidence>
<dbReference type="SUPFAM" id="SSF55785">
    <property type="entry name" value="PYP-like sensor domain (PAS domain)"/>
    <property type="match status" value="1"/>
</dbReference>
<gene>
    <name evidence="15" type="ORF">ACFSKL_03035</name>
</gene>
<dbReference type="SUPFAM" id="SSF47384">
    <property type="entry name" value="Homodimeric domain of signal transducing histidine kinase"/>
    <property type="match status" value="1"/>
</dbReference>
<evidence type="ECO:0000259" key="11">
    <source>
        <dbReference type="PROSITE" id="PS50109"/>
    </source>
</evidence>
<dbReference type="InterPro" id="IPR006189">
    <property type="entry name" value="CHASE_dom"/>
</dbReference>
<dbReference type="RefSeq" id="WP_376883433.1">
    <property type="nucleotide sequence ID" value="NZ_JBHUHR010000006.1"/>
</dbReference>
<dbReference type="Pfam" id="PF02518">
    <property type="entry name" value="HATPase_c"/>
    <property type="match status" value="1"/>
</dbReference>
<comment type="subcellular location">
    <subcellularLocation>
        <location evidence="2">Membrane</location>
    </subcellularLocation>
</comment>
<dbReference type="InterPro" id="IPR042240">
    <property type="entry name" value="CHASE_sf"/>
</dbReference>
<dbReference type="InterPro" id="IPR035965">
    <property type="entry name" value="PAS-like_dom_sf"/>
</dbReference>
<dbReference type="PANTHER" id="PTHR43304">
    <property type="entry name" value="PHYTOCHROME-LIKE PROTEIN CPH1"/>
    <property type="match status" value="1"/>
</dbReference>
<dbReference type="InterPro" id="IPR004358">
    <property type="entry name" value="Sig_transdc_His_kin-like_C"/>
</dbReference>
<evidence type="ECO:0000256" key="7">
    <source>
        <dbReference type="ARBA" id="ARBA00022777"/>
    </source>
</evidence>
<evidence type="ECO:0000313" key="16">
    <source>
        <dbReference type="Proteomes" id="UP001597361"/>
    </source>
</evidence>
<dbReference type="SUPFAM" id="SSF55874">
    <property type="entry name" value="ATPase domain of HSP90 chaperone/DNA topoisomerase II/histidine kinase"/>
    <property type="match status" value="1"/>
</dbReference>
<feature type="domain" description="PAS" evidence="12">
    <location>
        <begin position="295"/>
        <end position="370"/>
    </location>
</feature>
<dbReference type="Gene3D" id="1.10.287.130">
    <property type="match status" value="1"/>
</dbReference>
<protein>
    <recommendedName>
        <fullName evidence="3">histidine kinase</fullName>
        <ecNumber evidence="3">2.7.13.3</ecNumber>
    </recommendedName>
</protein>
<feature type="transmembrane region" description="Helical" evidence="10">
    <location>
        <begin position="12"/>
        <end position="32"/>
    </location>
</feature>
<proteinExistence type="predicted"/>
<keyword evidence="6 10" id="KW-0812">Transmembrane</keyword>
<evidence type="ECO:0000256" key="6">
    <source>
        <dbReference type="ARBA" id="ARBA00022692"/>
    </source>
</evidence>
<dbReference type="PROSITE" id="PS50113">
    <property type="entry name" value="PAC"/>
    <property type="match status" value="1"/>
</dbReference>
<dbReference type="Gene3D" id="3.30.565.10">
    <property type="entry name" value="Histidine kinase-like ATPase, C-terminal domain"/>
    <property type="match status" value="1"/>
</dbReference>
<evidence type="ECO:0000256" key="2">
    <source>
        <dbReference type="ARBA" id="ARBA00004370"/>
    </source>
</evidence>
<dbReference type="Pfam" id="PF00512">
    <property type="entry name" value="HisKA"/>
    <property type="match status" value="1"/>
</dbReference>
<dbReference type="NCBIfam" id="TIGR00229">
    <property type="entry name" value="sensory_box"/>
    <property type="match status" value="1"/>
</dbReference>
<keyword evidence="7" id="KW-0418">Kinase</keyword>
<dbReference type="InterPro" id="IPR013655">
    <property type="entry name" value="PAS_fold_3"/>
</dbReference>
<keyword evidence="15" id="KW-0067">ATP-binding</keyword>
<dbReference type="EMBL" id="JBHUHR010000006">
    <property type="protein sequence ID" value="MFD2033746.1"/>
    <property type="molecule type" value="Genomic_DNA"/>
</dbReference>
<keyword evidence="4" id="KW-0597">Phosphoprotein</keyword>
<dbReference type="Pfam" id="PF08447">
    <property type="entry name" value="PAS_3"/>
    <property type="match status" value="1"/>
</dbReference>
<organism evidence="15 16">
    <name type="scientific">Belliella marina</name>
    <dbReference type="NCBI Taxonomy" id="1644146"/>
    <lineage>
        <taxon>Bacteria</taxon>
        <taxon>Pseudomonadati</taxon>
        <taxon>Bacteroidota</taxon>
        <taxon>Cytophagia</taxon>
        <taxon>Cytophagales</taxon>
        <taxon>Cyclobacteriaceae</taxon>
        <taxon>Belliella</taxon>
    </lineage>
</organism>
<name>A0ABW4VJ81_9BACT</name>
<evidence type="ECO:0000256" key="8">
    <source>
        <dbReference type="ARBA" id="ARBA00022989"/>
    </source>
</evidence>
<keyword evidence="16" id="KW-1185">Reference proteome</keyword>
<dbReference type="InterPro" id="IPR001610">
    <property type="entry name" value="PAC"/>
</dbReference>
<dbReference type="PROSITE" id="PS50109">
    <property type="entry name" value="HIS_KIN"/>
    <property type="match status" value="1"/>
</dbReference>
<evidence type="ECO:0000256" key="4">
    <source>
        <dbReference type="ARBA" id="ARBA00022553"/>
    </source>
</evidence>
<dbReference type="SMART" id="SM00387">
    <property type="entry name" value="HATPase_c"/>
    <property type="match status" value="1"/>
</dbReference>
<keyword evidence="5" id="KW-0808">Transferase</keyword>
<dbReference type="Gene3D" id="3.30.450.350">
    <property type="entry name" value="CHASE domain"/>
    <property type="match status" value="1"/>
</dbReference>
<evidence type="ECO:0000256" key="3">
    <source>
        <dbReference type="ARBA" id="ARBA00012438"/>
    </source>
</evidence>
<evidence type="ECO:0000259" key="13">
    <source>
        <dbReference type="PROSITE" id="PS50113"/>
    </source>
</evidence>
<dbReference type="InterPro" id="IPR005467">
    <property type="entry name" value="His_kinase_dom"/>
</dbReference>